<dbReference type="Gene3D" id="6.10.140.910">
    <property type="match status" value="1"/>
</dbReference>
<feature type="compositionally biased region" description="Polar residues" evidence="3">
    <location>
        <begin position="410"/>
        <end position="422"/>
    </location>
</feature>
<feature type="region of interest" description="Disordered" evidence="3">
    <location>
        <begin position="1"/>
        <end position="28"/>
    </location>
</feature>
<organism evidence="5 6">
    <name type="scientific">Schizopora paradoxa</name>
    <dbReference type="NCBI Taxonomy" id="27342"/>
    <lineage>
        <taxon>Eukaryota</taxon>
        <taxon>Fungi</taxon>
        <taxon>Dikarya</taxon>
        <taxon>Basidiomycota</taxon>
        <taxon>Agaricomycotina</taxon>
        <taxon>Agaricomycetes</taxon>
        <taxon>Hymenochaetales</taxon>
        <taxon>Schizoporaceae</taxon>
        <taxon>Schizopora</taxon>
    </lineage>
</organism>
<sequence length="461" mass="50227">MLSFPAHQMVATNGKPVPSRSDSLKQPADTTSALLAALPDELRDFRRVRDYGQEEDMKYALGRCMERIEQLSALLSSSQKSHDELETTLKLAKSNLQLALANNEMLEDALKRESASGGKDLGWRRSVENPDQRRVRGAMKGSSLDRQSTDGLSPSSSQIIGSPLPSSSPLTSSFTPSSDSSGSTPTSPAMLPPVSPQPQHTPQPSASSQDTRFFRFRFGGGSSSPNLSSSASKGKPPSRPQSPQPQAFRKSGLLDSSHLTSASLPSLSSESKETELLAELEAERTKSITVAKEKANLEAELEGLSQALFEEANKMVAQERIKCAEMEEELKQTQREKDAIKSAMRIIEQENETLKKLREEGEKQGHADIVDSIAKALREDSHKSNPASPIRPRTPTIEKVGSESDFALKETQTAPADTSSLHPSDRLRDFTFPPRSWSPSNTALPASPLPDIPLEDSPWGK</sequence>
<dbReference type="OrthoDB" id="5560525at2759"/>
<dbReference type="PANTHER" id="PTHR14430:SF0">
    <property type="entry name" value="SEC2P DOMAIN-CONTAINING PROTEIN"/>
    <property type="match status" value="1"/>
</dbReference>
<dbReference type="Proteomes" id="UP000053477">
    <property type="component" value="Unassembled WGS sequence"/>
</dbReference>
<keyword evidence="6" id="KW-1185">Reference proteome</keyword>
<dbReference type="Pfam" id="PF06428">
    <property type="entry name" value="Sec2p"/>
    <property type="match status" value="1"/>
</dbReference>
<dbReference type="InterPro" id="IPR040351">
    <property type="entry name" value="RAB3IL/RAB3IP/Sec2"/>
</dbReference>
<evidence type="ECO:0000313" key="5">
    <source>
        <dbReference type="EMBL" id="KLO09496.1"/>
    </source>
</evidence>
<gene>
    <name evidence="5" type="ORF">SCHPADRAFT_563690</name>
</gene>
<dbReference type="GO" id="GO:0051286">
    <property type="term" value="C:cell tip"/>
    <property type="evidence" value="ECO:0007669"/>
    <property type="project" value="TreeGrafter"/>
</dbReference>
<feature type="compositionally biased region" description="Low complexity" evidence="3">
    <location>
        <begin position="256"/>
        <end position="269"/>
    </location>
</feature>
<feature type="coiled-coil region" evidence="2">
    <location>
        <begin position="68"/>
        <end position="109"/>
    </location>
</feature>
<dbReference type="GO" id="GO:0005085">
    <property type="term" value="F:guanyl-nucleotide exchange factor activity"/>
    <property type="evidence" value="ECO:0007669"/>
    <property type="project" value="InterPro"/>
</dbReference>
<dbReference type="AlphaFoldDB" id="A0A0H2RXL7"/>
<dbReference type="InParanoid" id="A0A0H2RXL7"/>
<evidence type="ECO:0000259" key="4">
    <source>
        <dbReference type="Pfam" id="PF06428"/>
    </source>
</evidence>
<proteinExistence type="predicted"/>
<feature type="region of interest" description="Disordered" evidence="3">
    <location>
        <begin position="377"/>
        <end position="461"/>
    </location>
</feature>
<feature type="compositionally biased region" description="Pro residues" evidence="3">
    <location>
        <begin position="190"/>
        <end position="201"/>
    </location>
</feature>
<evidence type="ECO:0000313" key="6">
    <source>
        <dbReference type="Proteomes" id="UP000053477"/>
    </source>
</evidence>
<dbReference type="GO" id="GO:0006887">
    <property type="term" value="P:exocytosis"/>
    <property type="evidence" value="ECO:0007669"/>
    <property type="project" value="TreeGrafter"/>
</dbReference>
<feature type="compositionally biased region" description="Low complexity" evidence="3">
    <location>
        <begin position="153"/>
        <end position="188"/>
    </location>
</feature>
<name>A0A0H2RXL7_9AGAM</name>
<evidence type="ECO:0000256" key="2">
    <source>
        <dbReference type="SAM" id="Coils"/>
    </source>
</evidence>
<feature type="compositionally biased region" description="Polar residues" evidence="3">
    <location>
        <begin position="202"/>
        <end position="211"/>
    </location>
</feature>
<feature type="compositionally biased region" description="Low complexity" evidence="3">
    <location>
        <begin position="223"/>
        <end position="234"/>
    </location>
</feature>
<keyword evidence="1 2" id="KW-0175">Coiled coil</keyword>
<dbReference type="EMBL" id="KQ086054">
    <property type="protein sequence ID" value="KLO09496.1"/>
    <property type="molecule type" value="Genomic_DNA"/>
</dbReference>
<dbReference type="STRING" id="27342.A0A0H2RXL7"/>
<protein>
    <recommendedName>
        <fullName evidence="4">GDP/GTP exchange factor Sec2 N-terminal domain-containing protein</fullName>
    </recommendedName>
</protein>
<feature type="region of interest" description="Disordered" evidence="3">
    <location>
        <begin position="110"/>
        <end position="272"/>
    </location>
</feature>
<dbReference type="GO" id="GO:0070319">
    <property type="term" value="C:Golgi to plasma membrane transport vesicle"/>
    <property type="evidence" value="ECO:0007669"/>
    <property type="project" value="TreeGrafter"/>
</dbReference>
<feature type="coiled-coil region" evidence="2">
    <location>
        <begin position="294"/>
        <end position="364"/>
    </location>
</feature>
<evidence type="ECO:0000256" key="3">
    <source>
        <dbReference type="SAM" id="MobiDB-lite"/>
    </source>
</evidence>
<dbReference type="InterPro" id="IPR009449">
    <property type="entry name" value="Sec2_N"/>
</dbReference>
<accession>A0A0H2RXL7</accession>
<reference evidence="5 6" key="1">
    <citation type="submission" date="2015-04" db="EMBL/GenBank/DDBJ databases">
        <title>Complete genome sequence of Schizopora paradoxa KUC8140, a cosmopolitan wood degrader in East Asia.</title>
        <authorList>
            <consortium name="DOE Joint Genome Institute"/>
            <person name="Min B."/>
            <person name="Park H."/>
            <person name="Jang Y."/>
            <person name="Kim J.-J."/>
            <person name="Kim K.H."/>
            <person name="Pangilinan J."/>
            <person name="Lipzen A."/>
            <person name="Riley R."/>
            <person name="Grigoriev I.V."/>
            <person name="Spatafora J.W."/>
            <person name="Choi I.-G."/>
        </authorList>
    </citation>
    <scope>NUCLEOTIDE SEQUENCE [LARGE SCALE GENOMIC DNA]</scope>
    <source>
        <strain evidence="5 6">KUC8140</strain>
    </source>
</reference>
<feature type="compositionally biased region" description="Basic and acidic residues" evidence="3">
    <location>
        <begin position="121"/>
        <end position="134"/>
    </location>
</feature>
<dbReference type="SUPFAM" id="SSF144284">
    <property type="entry name" value="Sec2 N-terminal region"/>
    <property type="match status" value="1"/>
</dbReference>
<evidence type="ECO:0000256" key="1">
    <source>
        <dbReference type="ARBA" id="ARBA00023054"/>
    </source>
</evidence>
<dbReference type="PANTHER" id="PTHR14430">
    <property type="entry name" value="RABIN3-RELATED"/>
    <property type="match status" value="1"/>
</dbReference>
<feature type="domain" description="GDP/GTP exchange factor Sec2 N-terminal" evidence="4">
    <location>
        <begin position="269"/>
        <end position="359"/>
    </location>
</feature>